<sequence length="367" mass="40537">MHPVLVVPSPSNRTVDGPQTGVLFNLVPPIRVPQYPPPMPRMSTPVVCQKTEVFNNCIPVAIAPSPVAPSSNTAESTVMSSACEIPPTNKKNEKKKKEFLTALGLVSKDTLVDIKNKKLERKRRSTANPQFSNAALEEKWRLAAAAQATAPPQKRPRGRPRLESKPVVVPAIYPTNGTTETKRVKLSSPVVENTPSKRTISSSSSSNSECTTPVVNGMRKSNSSPEESKNVEQMLSGLCIVCTQPGDLVKCDTCAKQQHLGCMQPPLITRPQVPWQCSDCQSRTVSLIVVQSYDMLKAGKEDEKKKLLKRSLELRLKRSQLEGRLHQLRELSCKQKSRQSELQTSLKETENHIEHIHSVINGVRLCS</sequence>
<dbReference type="InterPro" id="IPR019786">
    <property type="entry name" value="Zinc_finger_PHD-type_CS"/>
</dbReference>
<dbReference type="PANTHER" id="PTHR24102:SF28">
    <property type="entry name" value="PHD-TYPE DOMAIN-CONTAINING PROTEIN"/>
    <property type="match status" value="1"/>
</dbReference>
<keyword evidence="8" id="KW-1185">Reference proteome</keyword>
<dbReference type="GO" id="GO:0008270">
    <property type="term" value="F:zinc ion binding"/>
    <property type="evidence" value="ECO:0007669"/>
    <property type="project" value="UniProtKB-KW"/>
</dbReference>
<feature type="compositionally biased region" description="Polar residues" evidence="5">
    <location>
        <begin position="209"/>
        <end position="225"/>
    </location>
</feature>
<dbReference type="Proteomes" id="UP001054945">
    <property type="component" value="Unassembled WGS sequence"/>
</dbReference>
<dbReference type="EMBL" id="BPLR01002665">
    <property type="protein sequence ID" value="GIX76459.1"/>
    <property type="molecule type" value="Genomic_DNA"/>
</dbReference>
<feature type="domain" description="PHD-type" evidence="6">
    <location>
        <begin position="236"/>
        <end position="283"/>
    </location>
</feature>
<evidence type="ECO:0000256" key="5">
    <source>
        <dbReference type="SAM" id="MobiDB-lite"/>
    </source>
</evidence>
<accession>A0AAV4MX53</accession>
<name>A0AAV4MX53_CAEEX</name>
<dbReference type="InterPro" id="IPR013083">
    <property type="entry name" value="Znf_RING/FYVE/PHD"/>
</dbReference>
<keyword evidence="2 4" id="KW-0863">Zinc-finger</keyword>
<dbReference type="PROSITE" id="PS01359">
    <property type="entry name" value="ZF_PHD_1"/>
    <property type="match status" value="1"/>
</dbReference>
<evidence type="ECO:0000259" key="6">
    <source>
        <dbReference type="PROSITE" id="PS50016"/>
    </source>
</evidence>
<gene>
    <name evidence="7" type="primary">X975_17826</name>
    <name evidence="7" type="ORF">CEXT_607751</name>
</gene>
<dbReference type="InterPro" id="IPR001965">
    <property type="entry name" value="Znf_PHD"/>
</dbReference>
<dbReference type="Gene3D" id="3.30.40.10">
    <property type="entry name" value="Zinc/RING finger domain, C3HC4 (zinc finger)"/>
    <property type="match status" value="1"/>
</dbReference>
<dbReference type="PANTHER" id="PTHR24102">
    <property type="entry name" value="PHD FINGER PROTEIN"/>
    <property type="match status" value="1"/>
</dbReference>
<evidence type="ECO:0000256" key="2">
    <source>
        <dbReference type="ARBA" id="ARBA00022771"/>
    </source>
</evidence>
<evidence type="ECO:0000313" key="7">
    <source>
        <dbReference type="EMBL" id="GIX76459.1"/>
    </source>
</evidence>
<comment type="caution">
    <text evidence="7">The sequence shown here is derived from an EMBL/GenBank/DDBJ whole genome shotgun (WGS) entry which is preliminary data.</text>
</comment>
<feature type="region of interest" description="Disordered" evidence="5">
    <location>
        <begin position="187"/>
        <end position="227"/>
    </location>
</feature>
<dbReference type="AlphaFoldDB" id="A0AAV4MX53"/>
<proteinExistence type="predicted"/>
<protein>
    <submittedName>
        <fullName evidence="7">PHD finger protein 21A</fullName>
    </submittedName>
</protein>
<evidence type="ECO:0000256" key="1">
    <source>
        <dbReference type="ARBA" id="ARBA00022723"/>
    </source>
</evidence>
<keyword evidence="1" id="KW-0479">Metal-binding</keyword>
<dbReference type="Pfam" id="PF00628">
    <property type="entry name" value="PHD"/>
    <property type="match status" value="1"/>
</dbReference>
<dbReference type="SUPFAM" id="SSF57903">
    <property type="entry name" value="FYVE/PHD zinc finger"/>
    <property type="match status" value="1"/>
</dbReference>
<organism evidence="7 8">
    <name type="scientific">Caerostris extrusa</name>
    <name type="common">Bark spider</name>
    <name type="synonym">Caerostris bankana</name>
    <dbReference type="NCBI Taxonomy" id="172846"/>
    <lineage>
        <taxon>Eukaryota</taxon>
        <taxon>Metazoa</taxon>
        <taxon>Ecdysozoa</taxon>
        <taxon>Arthropoda</taxon>
        <taxon>Chelicerata</taxon>
        <taxon>Arachnida</taxon>
        <taxon>Araneae</taxon>
        <taxon>Araneomorphae</taxon>
        <taxon>Entelegynae</taxon>
        <taxon>Araneoidea</taxon>
        <taxon>Araneidae</taxon>
        <taxon>Caerostris</taxon>
    </lineage>
</organism>
<dbReference type="SMART" id="SM00249">
    <property type="entry name" value="PHD"/>
    <property type="match status" value="1"/>
</dbReference>
<keyword evidence="3" id="KW-0862">Zinc</keyword>
<evidence type="ECO:0000256" key="3">
    <source>
        <dbReference type="ARBA" id="ARBA00022833"/>
    </source>
</evidence>
<dbReference type="PROSITE" id="PS50016">
    <property type="entry name" value="ZF_PHD_2"/>
    <property type="match status" value="1"/>
</dbReference>
<dbReference type="InterPro" id="IPR019787">
    <property type="entry name" value="Znf_PHD-finger"/>
</dbReference>
<reference evidence="7 8" key="1">
    <citation type="submission" date="2021-06" db="EMBL/GenBank/DDBJ databases">
        <title>Caerostris extrusa draft genome.</title>
        <authorList>
            <person name="Kono N."/>
            <person name="Arakawa K."/>
        </authorList>
    </citation>
    <scope>NUCLEOTIDE SEQUENCE [LARGE SCALE GENOMIC DNA]</scope>
</reference>
<evidence type="ECO:0000313" key="8">
    <source>
        <dbReference type="Proteomes" id="UP001054945"/>
    </source>
</evidence>
<evidence type="ECO:0000256" key="4">
    <source>
        <dbReference type="PROSITE-ProRule" id="PRU00146"/>
    </source>
</evidence>
<dbReference type="InterPro" id="IPR011011">
    <property type="entry name" value="Znf_FYVE_PHD"/>
</dbReference>
<feature type="compositionally biased region" description="Polar residues" evidence="5">
    <location>
        <begin position="190"/>
        <end position="200"/>
    </location>
</feature>